<organism evidence="2 3">
    <name type="scientific">Flavobacterium oreochromis</name>
    <dbReference type="NCBI Taxonomy" id="2906078"/>
    <lineage>
        <taxon>Bacteria</taxon>
        <taxon>Pseudomonadati</taxon>
        <taxon>Bacteroidota</taxon>
        <taxon>Flavobacteriia</taxon>
        <taxon>Flavobacteriales</taxon>
        <taxon>Flavobacteriaceae</taxon>
        <taxon>Flavobacterium</taxon>
    </lineage>
</organism>
<proteinExistence type="predicted"/>
<feature type="compositionally biased region" description="Basic and acidic residues" evidence="1">
    <location>
        <begin position="94"/>
        <end position="106"/>
    </location>
</feature>
<evidence type="ECO:0000256" key="1">
    <source>
        <dbReference type="SAM" id="MobiDB-lite"/>
    </source>
</evidence>
<reference evidence="2 3" key="1">
    <citation type="submission" date="2024-02" db="EMBL/GenBank/DDBJ databases">
        <title>Comparative Genomic Analysis of Flavobacterium Species Causing Columnaris Disease of Freshwater Fish in Thailand: Insights into Virulence and Resistance Mechanisms.</title>
        <authorList>
            <person name="Nguyen D."/>
            <person name="Chokmangmeepisarn P."/>
            <person name="Khianchaikhan K."/>
            <person name="Morishita M."/>
            <person name="Bunnoy A."/>
            <person name="Rodkhum C."/>
        </authorList>
    </citation>
    <scope>NUCLEOTIDE SEQUENCE [LARGE SCALE GENOMIC DNA]</scope>
    <source>
        <strain evidence="2 3">CNRT2201</strain>
    </source>
</reference>
<feature type="region of interest" description="Disordered" evidence="1">
    <location>
        <begin position="88"/>
        <end position="108"/>
    </location>
</feature>
<dbReference type="GeneID" id="96797599"/>
<dbReference type="Proteomes" id="UP001621706">
    <property type="component" value="Unassembled WGS sequence"/>
</dbReference>
<sequence>MKIQHYLILLMISSLSYSQKNTRHPFNIQECYYQSWVAGIKGGGSGTDLHINFQKELPKDLELIKVYFQNRIAIPNKTDSKEYLFSFKGNTNEHPNEENRGEEEKTINSNIKKHPLSIRPKEVVLEYSYKGNTYFFKIKKVKEKEMLAYPSIRTDENDKN</sequence>
<dbReference type="RefSeq" id="WP_123867127.1">
    <property type="nucleotide sequence ID" value="NZ_CP067377.1"/>
</dbReference>
<evidence type="ECO:0000313" key="3">
    <source>
        <dbReference type="Proteomes" id="UP001621706"/>
    </source>
</evidence>
<accession>A0ABW8P538</accession>
<dbReference type="EMBL" id="JAZGZP010000002">
    <property type="protein sequence ID" value="MFK6999610.1"/>
    <property type="molecule type" value="Genomic_DNA"/>
</dbReference>
<name>A0ABW8P538_9FLAO</name>
<protein>
    <submittedName>
        <fullName evidence="2">Uncharacterized protein</fullName>
    </submittedName>
</protein>
<keyword evidence="3" id="KW-1185">Reference proteome</keyword>
<gene>
    <name evidence="2" type="ORF">V3I07_01740</name>
</gene>
<comment type="caution">
    <text evidence="2">The sequence shown here is derived from an EMBL/GenBank/DDBJ whole genome shotgun (WGS) entry which is preliminary data.</text>
</comment>
<evidence type="ECO:0000313" key="2">
    <source>
        <dbReference type="EMBL" id="MFK6999610.1"/>
    </source>
</evidence>